<keyword evidence="3" id="KW-0804">Transcription</keyword>
<dbReference type="EMBL" id="FNOI01000007">
    <property type="protein sequence ID" value="SDX43482.1"/>
    <property type="molecule type" value="Genomic_DNA"/>
</dbReference>
<dbReference type="SMART" id="SM00354">
    <property type="entry name" value="HTH_LACI"/>
    <property type="match status" value="1"/>
</dbReference>
<evidence type="ECO:0000256" key="3">
    <source>
        <dbReference type="ARBA" id="ARBA00023163"/>
    </source>
</evidence>
<protein>
    <submittedName>
        <fullName evidence="5">DNA-binding transcriptional regulator, LacI/PurR family</fullName>
    </submittedName>
</protein>
<dbReference type="Gene3D" id="1.10.260.40">
    <property type="entry name" value="lambda repressor-like DNA-binding domains"/>
    <property type="match status" value="1"/>
</dbReference>
<dbReference type="SUPFAM" id="SSF47413">
    <property type="entry name" value="lambda repressor-like DNA-binding domains"/>
    <property type="match status" value="1"/>
</dbReference>
<dbReference type="SUPFAM" id="SSF53822">
    <property type="entry name" value="Periplasmic binding protein-like I"/>
    <property type="match status" value="1"/>
</dbReference>
<dbReference type="GO" id="GO:0000976">
    <property type="term" value="F:transcription cis-regulatory region binding"/>
    <property type="evidence" value="ECO:0007669"/>
    <property type="project" value="TreeGrafter"/>
</dbReference>
<dbReference type="Pfam" id="PF00356">
    <property type="entry name" value="LacI"/>
    <property type="match status" value="1"/>
</dbReference>
<dbReference type="Gene3D" id="3.40.50.2300">
    <property type="match status" value="2"/>
</dbReference>
<evidence type="ECO:0000313" key="5">
    <source>
        <dbReference type="EMBL" id="SDX43482.1"/>
    </source>
</evidence>
<name>A0A1H3BNA8_9RHOB</name>
<dbReference type="CDD" id="cd06278">
    <property type="entry name" value="PBP1_LacI-like"/>
    <property type="match status" value="1"/>
</dbReference>
<dbReference type="PANTHER" id="PTHR30146">
    <property type="entry name" value="LACI-RELATED TRANSCRIPTIONAL REPRESSOR"/>
    <property type="match status" value="1"/>
</dbReference>
<dbReference type="InterPro" id="IPR000843">
    <property type="entry name" value="HTH_LacI"/>
</dbReference>
<keyword evidence="1" id="KW-0805">Transcription regulation</keyword>
<dbReference type="InterPro" id="IPR028082">
    <property type="entry name" value="Peripla_BP_I"/>
</dbReference>
<dbReference type="PROSITE" id="PS50932">
    <property type="entry name" value="HTH_LACI_2"/>
    <property type="match status" value="1"/>
</dbReference>
<sequence>MSDYIPVHGQRPRRVTARMVAEAAGVSRSAVSRAFTDGAYLDDKKRTKIREVAAILGYKPNALAAGLQGGRSHLVAIFVGDMRSPYDTAFVGQLVGELNALNKWPILIDGGGQRAATAIEDVLRYPLDALILRGGSMSADIVSQCTKYAIPMISSGRPIEAPDVDNVCCRHSDGTKEMTETLIRQGRTRFGFLAGPADFYSSAIRKGGVLEALKAAGLSLVAESLGDYTVAGGHSSAKQLLSSHAIDALICANDAMAIGALTAAREMGLAVPKDLSVVGFDDISMASWPMFDLTTVRNPIDASVTEILNLLERRLATPGKQSETVFIDTQLVLRATH</sequence>
<reference evidence="6" key="1">
    <citation type="submission" date="2016-10" db="EMBL/GenBank/DDBJ databases">
        <authorList>
            <person name="Varghese N."/>
            <person name="Submissions S."/>
        </authorList>
    </citation>
    <scope>NUCLEOTIDE SEQUENCE [LARGE SCALE GENOMIC DNA]</scope>
    <source>
        <strain evidence="6">DSM 26922</strain>
    </source>
</reference>
<dbReference type="Proteomes" id="UP000199441">
    <property type="component" value="Unassembled WGS sequence"/>
</dbReference>
<dbReference type="AlphaFoldDB" id="A0A1H3BNA8"/>
<keyword evidence="6" id="KW-1185">Reference proteome</keyword>
<organism evidence="5 6">
    <name type="scientific">Litoreibacter albidus</name>
    <dbReference type="NCBI Taxonomy" id="670155"/>
    <lineage>
        <taxon>Bacteria</taxon>
        <taxon>Pseudomonadati</taxon>
        <taxon>Pseudomonadota</taxon>
        <taxon>Alphaproteobacteria</taxon>
        <taxon>Rhodobacterales</taxon>
        <taxon>Roseobacteraceae</taxon>
        <taxon>Litoreibacter</taxon>
    </lineage>
</organism>
<evidence type="ECO:0000256" key="1">
    <source>
        <dbReference type="ARBA" id="ARBA00023015"/>
    </source>
</evidence>
<evidence type="ECO:0000256" key="2">
    <source>
        <dbReference type="ARBA" id="ARBA00023125"/>
    </source>
</evidence>
<dbReference type="GO" id="GO:0003700">
    <property type="term" value="F:DNA-binding transcription factor activity"/>
    <property type="evidence" value="ECO:0007669"/>
    <property type="project" value="TreeGrafter"/>
</dbReference>
<evidence type="ECO:0000259" key="4">
    <source>
        <dbReference type="PROSITE" id="PS50932"/>
    </source>
</evidence>
<accession>A0A1H3BNA8</accession>
<dbReference type="PANTHER" id="PTHR30146:SF109">
    <property type="entry name" value="HTH-TYPE TRANSCRIPTIONAL REGULATOR GALS"/>
    <property type="match status" value="1"/>
</dbReference>
<keyword evidence="2 5" id="KW-0238">DNA-binding</keyword>
<dbReference type="Pfam" id="PF13377">
    <property type="entry name" value="Peripla_BP_3"/>
    <property type="match status" value="1"/>
</dbReference>
<proteinExistence type="predicted"/>
<dbReference type="CDD" id="cd01392">
    <property type="entry name" value="HTH_LacI"/>
    <property type="match status" value="1"/>
</dbReference>
<feature type="domain" description="HTH lacI-type" evidence="4">
    <location>
        <begin position="15"/>
        <end position="69"/>
    </location>
</feature>
<dbReference type="InterPro" id="IPR046335">
    <property type="entry name" value="LacI/GalR-like_sensor"/>
</dbReference>
<dbReference type="InterPro" id="IPR010982">
    <property type="entry name" value="Lambda_DNA-bd_dom_sf"/>
</dbReference>
<dbReference type="STRING" id="670155.SAMN04488001_3214"/>
<gene>
    <name evidence="5" type="ORF">SAMN04488001_3214</name>
</gene>
<dbReference type="RefSeq" id="WP_244508665.1">
    <property type="nucleotide sequence ID" value="NZ_FNOI01000007.1"/>
</dbReference>
<evidence type="ECO:0000313" key="6">
    <source>
        <dbReference type="Proteomes" id="UP000199441"/>
    </source>
</evidence>